<keyword evidence="2" id="KW-1185">Reference proteome</keyword>
<dbReference type="Proteomes" id="UP000078582">
    <property type="component" value="Chromosome"/>
</dbReference>
<dbReference type="Gene3D" id="1.10.10.10">
    <property type="entry name" value="Winged helix-like DNA-binding domain superfamily/Winged helix DNA-binding domain"/>
    <property type="match status" value="1"/>
</dbReference>
<protein>
    <submittedName>
        <fullName evidence="1">Uncharacterized protein</fullName>
    </submittedName>
</protein>
<dbReference type="RefSeq" id="WP_068225711.1">
    <property type="nucleotide sequence ID" value="NZ_CP014623.1"/>
</dbReference>
<proteinExistence type="predicted"/>
<dbReference type="KEGG" id="lbt:AYR52_09070"/>
<dbReference type="GeneID" id="42981588"/>
<evidence type="ECO:0000313" key="1">
    <source>
        <dbReference type="EMBL" id="ANK62172.1"/>
    </source>
</evidence>
<organism evidence="1 2">
    <name type="scientific">Loigolactobacillus backii</name>
    <dbReference type="NCBI Taxonomy" id="375175"/>
    <lineage>
        <taxon>Bacteria</taxon>
        <taxon>Bacillati</taxon>
        <taxon>Bacillota</taxon>
        <taxon>Bacilli</taxon>
        <taxon>Lactobacillales</taxon>
        <taxon>Lactobacillaceae</taxon>
        <taxon>Loigolactobacillus</taxon>
    </lineage>
</organism>
<sequence>MIKLLILGLLAQNGISYPYELLQLVKKRHYDAFITVTKGSFYYNVDALEAAGDIEVVAYSPTKNAFVSKTSYQITAQGKQTFAALSVQYLKQPDKGQSPSKVGLLFADQIEPTVLQAALTQHISQLKADCLVLAVAIKEAPTAGLAAELLTHKLQVQQAEINWYQNVKEKSNR</sequence>
<name>A0A192H1Q7_9LACO</name>
<dbReference type="AlphaFoldDB" id="A0A192H1Q7"/>
<dbReference type="STRING" id="375175.AYR53_04930"/>
<evidence type="ECO:0000313" key="2">
    <source>
        <dbReference type="Proteomes" id="UP000078582"/>
    </source>
</evidence>
<dbReference type="SUPFAM" id="SSF46785">
    <property type="entry name" value="Winged helix' DNA-binding domain"/>
    <property type="match status" value="1"/>
</dbReference>
<gene>
    <name evidence="1" type="ORF">AYR53_04930</name>
</gene>
<dbReference type="InterPro" id="IPR036388">
    <property type="entry name" value="WH-like_DNA-bd_sf"/>
</dbReference>
<reference evidence="1 2" key="1">
    <citation type="submission" date="2016-03" db="EMBL/GenBank/DDBJ databases">
        <title>Pediococcus and Lactobacillus from brewery environment - whole genome sequencing and assembly.</title>
        <authorList>
            <person name="Behr J."/>
            <person name="Geissler A.J."/>
            <person name="Vogel R.F."/>
        </authorList>
    </citation>
    <scope>NUCLEOTIDE SEQUENCE [LARGE SCALE GENOMIC DNA]</scope>
    <source>
        <strain evidence="1 2">TMW 1.1989</strain>
    </source>
</reference>
<dbReference type="InterPro" id="IPR036390">
    <property type="entry name" value="WH_DNA-bd_sf"/>
</dbReference>
<dbReference type="OrthoDB" id="9791785at2"/>
<accession>A0A192H1Q7</accession>
<dbReference type="EMBL" id="CP014873">
    <property type="protein sequence ID" value="ANK62172.1"/>
    <property type="molecule type" value="Genomic_DNA"/>
</dbReference>